<evidence type="ECO:0000256" key="1">
    <source>
        <dbReference type="SAM" id="MobiDB-lite"/>
    </source>
</evidence>
<accession>A0ABR1EM21</accession>
<dbReference type="EMBL" id="JAVFWL010000006">
    <property type="protein sequence ID" value="KAK6763688.1"/>
    <property type="molecule type" value="Genomic_DNA"/>
</dbReference>
<comment type="caution">
    <text evidence="2">The sequence shown here is derived from an EMBL/GenBank/DDBJ whole genome shotgun (WGS) entry which is preliminary data.</text>
</comment>
<name>A0ABR1EM21_NECAM</name>
<evidence type="ECO:0000313" key="2">
    <source>
        <dbReference type="EMBL" id="KAK6763688.1"/>
    </source>
</evidence>
<feature type="region of interest" description="Disordered" evidence="1">
    <location>
        <begin position="140"/>
        <end position="159"/>
    </location>
</feature>
<sequence length="159" mass="18166">MEDCDTAGLLMTLQIVKEVTRWRHKGHASDIASFLKKIAPLIVADRNNIVEGFRFIPKKFKPLDREARAFVKLRYKDIAKYIIWPECRLEDGLCSKVNVVVREHLSKRAPPSPDPRTVINEAVMEDHRSPYLPCTINSVTRSDSEDSSSAESVLEMTRL</sequence>
<reference evidence="2 3" key="1">
    <citation type="submission" date="2023-08" db="EMBL/GenBank/DDBJ databases">
        <title>A Necator americanus chromosomal reference genome.</title>
        <authorList>
            <person name="Ilik V."/>
            <person name="Petrzelkova K.J."/>
            <person name="Pardy F."/>
            <person name="Fuh T."/>
            <person name="Niatou-Singa F.S."/>
            <person name="Gouil Q."/>
            <person name="Baker L."/>
            <person name="Ritchie M.E."/>
            <person name="Jex A.R."/>
            <person name="Gazzola D."/>
            <person name="Li H."/>
            <person name="Toshio Fujiwara R."/>
            <person name="Zhan B."/>
            <person name="Aroian R.V."/>
            <person name="Pafco B."/>
            <person name="Schwarz E.M."/>
        </authorList>
    </citation>
    <scope>NUCLEOTIDE SEQUENCE [LARGE SCALE GENOMIC DNA]</scope>
    <source>
        <strain evidence="2 3">Aroian</strain>
        <tissue evidence="2">Whole animal</tissue>
    </source>
</reference>
<organism evidence="2 3">
    <name type="scientific">Necator americanus</name>
    <name type="common">Human hookworm</name>
    <dbReference type="NCBI Taxonomy" id="51031"/>
    <lineage>
        <taxon>Eukaryota</taxon>
        <taxon>Metazoa</taxon>
        <taxon>Ecdysozoa</taxon>
        <taxon>Nematoda</taxon>
        <taxon>Chromadorea</taxon>
        <taxon>Rhabditida</taxon>
        <taxon>Rhabditina</taxon>
        <taxon>Rhabditomorpha</taxon>
        <taxon>Strongyloidea</taxon>
        <taxon>Ancylostomatidae</taxon>
        <taxon>Bunostominae</taxon>
        <taxon>Necator</taxon>
    </lineage>
</organism>
<keyword evidence="3" id="KW-1185">Reference proteome</keyword>
<gene>
    <name evidence="2" type="primary">Necator_chrX.g24297</name>
    <name evidence="2" type="ORF">RB195_024132</name>
</gene>
<evidence type="ECO:0000313" key="3">
    <source>
        <dbReference type="Proteomes" id="UP001303046"/>
    </source>
</evidence>
<protein>
    <submittedName>
        <fullName evidence="2">Uncharacterized protein</fullName>
    </submittedName>
</protein>
<proteinExistence type="predicted"/>
<dbReference type="Proteomes" id="UP001303046">
    <property type="component" value="Unassembled WGS sequence"/>
</dbReference>